<reference evidence="3" key="2">
    <citation type="journal article" date="2016" name="Int. J. Syst. Evol. Microbiol.">
        <title>Complete genome sequence and cell structure of Limnochorda pilosa, a Gram-negative spore-former within the phylum Firmicutes.</title>
        <authorList>
            <person name="Watanabe M."/>
            <person name="Kojima H."/>
            <person name="Fukui M."/>
        </authorList>
    </citation>
    <scope>NUCLEOTIDE SEQUENCE [LARGE SCALE GENOMIC DNA]</scope>
    <source>
        <strain evidence="3">HC45</strain>
    </source>
</reference>
<evidence type="ECO:0000313" key="3">
    <source>
        <dbReference type="Proteomes" id="UP000065807"/>
    </source>
</evidence>
<dbReference type="RefSeq" id="WP_198409504.1">
    <property type="nucleotide sequence ID" value="NZ_AP014924.1"/>
</dbReference>
<keyword evidence="3" id="KW-1185">Reference proteome</keyword>
<proteinExistence type="predicted"/>
<feature type="domain" description="DUF6036" evidence="1">
    <location>
        <begin position="20"/>
        <end position="126"/>
    </location>
</feature>
<dbReference type="InterPro" id="IPR045792">
    <property type="entry name" value="DUF6036"/>
</dbReference>
<dbReference type="STRING" id="1555112.LIP_2292"/>
<organism evidence="2 3">
    <name type="scientific">Limnochorda pilosa</name>
    <dbReference type="NCBI Taxonomy" id="1555112"/>
    <lineage>
        <taxon>Bacteria</taxon>
        <taxon>Bacillati</taxon>
        <taxon>Bacillota</taxon>
        <taxon>Limnochordia</taxon>
        <taxon>Limnochordales</taxon>
        <taxon>Limnochordaceae</taxon>
        <taxon>Limnochorda</taxon>
    </lineage>
</organism>
<dbReference type="Pfam" id="PF19502">
    <property type="entry name" value="DUF6036"/>
    <property type="match status" value="1"/>
</dbReference>
<dbReference type="Proteomes" id="UP000065807">
    <property type="component" value="Chromosome"/>
</dbReference>
<dbReference type="SUPFAM" id="SSF81301">
    <property type="entry name" value="Nucleotidyltransferase"/>
    <property type="match status" value="1"/>
</dbReference>
<name>A0A0K2SLZ0_LIMPI</name>
<dbReference type="InterPro" id="IPR043519">
    <property type="entry name" value="NT_sf"/>
</dbReference>
<protein>
    <recommendedName>
        <fullName evidence="1">DUF6036 domain-containing protein</fullName>
    </recommendedName>
</protein>
<dbReference type="EMBL" id="AP014924">
    <property type="protein sequence ID" value="BAS28133.1"/>
    <property type="molecule type" value="Genomic_DNA"/>
</dbReference>
<evidence type="ECO:0000259" key="1">
    <source>
        <dbReference type="Pfam" id="PF19502"/>
    </source>
</evidence>
<gene>
    <name evidence="2" type="ORF">LIP_2292</name>
</gene>
<accession>A0A0K2SLZ0</accession>
<sequence>MDRSEMIQYLTALSEILAARGIKGELYLVGGAAMALAYDARRSTRDIDAVFAPKDEVYRAAREVAAQFDLPDAWLNDAVKGFLAGPDPEATSVLDLAGLRVLAASPRYMLAMKLLAARREDEADIRFLLRHLQIRDVDEALQAVLDVYPEAQILPRTRYIVEEILLAPGGTG</sequence>
<dbReference type="AlphaFoldDB" id="A0A0K2SLZ0"/>
<evidence type="ECO:0000313" key="2">
    <source>
        <dbReference type="EMBL" id="BAS28133.1"/>
    </source>
</evidence>
<reference evidence="3" key="1">
    <citation type="submission" date="2015-07" db="EMBL/GenBank/DDBJ databases">
        <title>Complete genome sequence and phylogenetic analysis of Limnochorda pilosa.</title>
        <authorList>
            <person name="Watanabe M."/>
            <person name="Kojima H."/>
            <person name="Fukui M."/>
        </authorList>
    </citation>
    <scope>NUCLEOTIDE SEQUENCE [LARGE SCALE GENOMIC DNA]</scope>
    <source>
        <strain evidence="3">HC45</strain>
    </source>
</reference>
<dbReference type="KEGG" id="lpil:LIP_2292"/>